<dbReference type="Proteomes" id="UP000037507">
    <property type="component" value="Unassembled WGS sequence"/>
</dbReference>
<keyword evidence="2" id="KW-1185">Reference proteome</keyword>
<evidence type="ECO:0000313" key="1">
    <source>
        <dbReference type="EMBL" id="PVE42894.1"/>
    </source>
</evidence>
<evidence type="ECO:0000313" key="2">
    <source>
        <dbReference type="Proteomes" id="UP000037507"/>
    </source>
</evidence>
<dbReference type="EMBL" id="LFYT02000010">
    <property type="protein sequence ID" value="PVE42894.1"/>
    <property type="molecule type" value="Genomic_DNA"/>
</dbReference>
<comment type="caution">
    <text evidence="1">The sequence shown here is derived from an EMBL/GenBank/DDBJ whole genome shotgun (WGS) entry which is preliminary data.</text>
</comment>
<reference evidence="1" key="1">
    <citation type="submission" date="2017-04" db="EMBL/GenBank/DDBJ databases">
        <title>Unexpected and diverse lifestyles within the genus Limnohabitans.</title>
        <authorList>
            <person name="Kasalicky V."/>
            <person name="Mehrshad M."/>
            <person name="Andrei S.-A."/>
            <person name="Salcher M."/>
            <person name="Kratochvilova H."/>
            <person name="Simek K."/>
            <person name="Ghai R."/>
        </authorList>
    </citation>
    <scope>NUCLEOTIDE SEQUENCE [LARGE SCALE GENOMIC DNA]</scope>
    <source>
        <strain evidence="1">II-D5</strain>
    </source>
</reference>
<dbReference type="OrthoDB" id="330810at2"/>
<dbReference type="RefSeq" id="WP_083451358.1">
    <property type="nucleotide sequence ID" value="NZ_LFYT02000010.1"/>
</dbReference>
<protein>
    <submittedName>
        <fullName evidence="1">Addiction module toxin RelE</fullName>
    </submittedName>
</protein>
<dbReference type="AlphaFoldDB" id="A0A2T7UE05"/>
<organism evidence="1 2">
    <name type="scientific">Limnohabitans planktonicus II-D5</name>
    <dbReference type="NCBI Taxonomy" id="1293045"/>
    <lineage>
        <taxon>Bacteria</taxon>
        <taxon>Pseudomonadati</taxon>
        <taxon>Pseudomonadota</taxon>
        <taxon>Betaproteobacteria</taxon>
        <taxon>Burkholderiales</taxon>
        <taxon>Comamonadaceae</taxon>
        <taxon>Limnohabitans</taxon>
    </lineage>
</organism>
<proteinExistence type="predicted"/>
<name>A0A2T7UE05_9BURK</name>
<dbReference type="Pfam" id="PF05973">
    <property type="entry name" value="Gp49"/>
    <property type="match status" value="1"/>
</dbReference>
<accession>A0A2T7UE05</accession>
<gene>
    <name evidence="1" type="ORF">H663_010270</name>
</gene>
<dbReference type="InterPro" id="IPR009241">
    <property type="entry name" value="HigB-like"/>
</dbReference>
<sequence length="121" mass="13769">MKWEVEYTDEFGDWWAGLSEEEQISVAASVQLLEERGPSLGFPHSSGIQGSKHGHMRELRTQHLGRPLRTLYAFDPLRNAILLIGGDKTGDGRWYVVNIPLADRLYDEHIEQLQKEGKTHG</sequence>